<feature type="chain" id="PRO_5046310472" description="Peptide methionine sulfoxide reductase MsrA" evidence="5">
    <location>
        <begin position="30"/>
        <end position="234"/>
    </location>
</feature>
<sequence>MGRASFPRGSGLLACLALLAIAASSPAVAARPGETLLPAASRDVPAASGAPQTAIFAGGCFWGVQGVFQHVRGVLGTEAGYDGGAADTASYETVSTGTTGHHEAVRVVFDPKLISYGALLRIFLSVATDPTDPDGEFPDRGEQYKSVVFATNEAQRRAAAGYLDGLRAADPFGRPIVTTVATDRGFHPAEAEHQNFLLRHPDQPYIALYDQPKILALRRLFPAQYRASPIAAGG</sequence>
<dbReference type="HAMAP" id="MF_01401">
    <property type="entry name" value="MsrA"/>
    <property type="match status" value="1"/>
</dbReference>
<comment type="function">
    <text evidence="4">Has an important function as a repair enzyme for proteins that have been inactivated by oxidation. Catalyzes the reversible oxidation-reduction of methionine sulfoxide in proteins to methionine.</text>
</comment>
<dbReference type="Pfam" id="PF01625">
    <property type="entry name" value="PMSR"/>
    <property type="match status" value="1"/>
</dbReference>
<dbReference type="InterPro" id="IPR002569">
    <property type="entry name" value="Met_Sox_Rdtase_MsrA_dom"/>
</dbReference>
<comment type="caution">
    <text evidence="7">The sequence shown here is derived from an EMBL/GenBank/DDBJ whole genome shotgun (WGS) entry which is preliminary data.</text>
</comment>
<dbReference type="Gene3D" id="3.30.1060.10">
    <property type="entry name" value="Peptide methionine sulphoxide reductase MsrA"/>
    <property type="match status" value="1"/>
</dbReference>
<evidence type="ECO:0000259" key="6">
    <source>
        <dbReference type="Pfam" id="PF01625"/>
    </source>
</evidence>
<evidence type="ECO:0000256" key="4">
    <source>
        <dbReference type="HAMAP-Rule" id="MF_01401"/>
    </source>
</evidence>
<dbReference type="InterPro" id="IPR036509">
    <property type="entry name" value="Met_Sox_Rdtase_MsrA_sf"/>
</dbReference>
<keyword evidence="5" id="KW-0732">Signal</keyword>
<proteinExistence type="inferred from homology"/>
<evidence type="ECO:0000256" key="1">
    <source>
        <dbReference type="ARBA" id="ARBA00023002"/>
    </source>
</evidence>
<protein>
    <recommendedName>
        <fullName evidence="4">Peptide methionine sulfoxide reductase MsrA</fullName>
        <shortName evidence="4">Protein-methionine-S-oxide reductase</shortName>
        <ecNumber evidence="4">1.8.4.11</ecNumber>
    </recommendedName>
    <alternativeName>
        <fullName evidence="4">Peptide-methionine (S)-S-oxide reductase</fullName>
        <shortName evidence="4">Peptide Met(O) reductase</shortName>
    </alternativeName>
</protein>
<reference evidence="7 8" key="1">
    <citation type="submission" date="2022-06" db="EMBL/GenBank/DDBJ databases">
        <title>Rhizosaccharibacter gen. nov. sp. nov. KSS12, endophytic bacteria isolated from sugarcane.</title>
        <authorList>
            <person name="Pitiwittayakul N."/>
        </authorList>
    </citation>
    <scope>NUCLEOTIDE SEQUENCE [LARGE SCALE GENOMIC DNA]</scope>
    <source>
        <strain evidence="7 8">KSS12</strain>
    </source>
</reference>
<gene>
    <name evidence="4 7" type="primary">msrA</name>
    <name evidence="7" type="ORF">NFI88_02620</name>
</gene>
<dbReference type="EMBL" id="JAMZEJ010000002">
    <property type="protein sequence ID" value="MCQ8239734.1"/>
    <property type="molecule type" value="Genomic_DNA"/>
</dbReference>
<comment type="similarity">
    <text evidence="4">Belongs to the MsrA Met sulfoxide reductase family.</text>
</comment>
<feature type="signal peptide" evidence="5">
    <location>
        <begin position="1"/>
        <end position="29"/>
    </location>
</feature>
<dbReference type="RefSeq" id="WP_422918485.1">
    <property type="nucleotide sequence ID" value="NZ_JAMZEJ010000002.1"/>
</dbReference>
<evidence type="ECO:0000256" key="3">
    <source>
        <dbReference type="ARBA" id="ARBA00048782"/>
    </source>
</evidence>
<comment type="catalytic activity">
    <reaction evidence="3 4">
        <text>[thioredoxin]-disulfide + L-methionine + H2O = L-methionine (S)-S-oxide + [thioredoxin]-dithiol</text>
        <dbReference type="Rhea" id="RHEA:19993"/>
        <dbReference type="Rhea" id="RHEA-COMP:10698"/>
        <dbReference type="Rhea" id="RHEA-COMP:10700"/>
        <dbReference type="ChEBI" id="CHEBI:15377"/>
        <dbReference type="ChEBI" id="CHEBI:29950"/>
        <dbReference type="ChEBI" id="CHEBI:50058"/>
        <dbReference type="ChEBI" id="CHEBI:57844"/>
        <dbReference type="ChEBI" id="CHEBI:58772"/>
        <dbReference type="EC" id="1.8.4.11"/>
    </reaction>
</comment>
<dbReference type="SUPFAM" id="SSF55068">
    <property type="entry name" value="Peptide methionine sulfoxide reductase"/>
    <property type="match status" value="1"/>
</dbReference>
<evidence type="ECO:0000313" key="7">
    <source>
        <dbReference type="EMBL" id="MCQ8239734.1"/>
    </source>
</evidence>
<comment type="catalytic activity">
    <reaction evidence="2 4">
        <text>L-methionyl-[protein] + [thioredoxin]-disulfide + H2O = L-methionyl-(S)-S-oxide-[protein] + [thioredoxin]-dithiol</text>
        <dbReference type="Rhea" id="RHEA:14217"/>
        <dbReference type="Rhea" id="RHEA-COMP:10698"/>
        <dbReference type="Rhea" id="RHEA-COMP:10700"/>
        <dbReference type="Rhea" id="RHEA-COMP:12313"/>
        <dbReference type="Rhea" id="RHEA-COMP:12315"/>
        <dbReference type="ChEBI" id="CHEBI:15377"/>
        <dbReference type="ChEBI" id="CHEBI:16044"/>
        <dbReference type="ChEBI" id="CHEBI:29950"/>
        <dbReference type="ChEBI" id="CHEBI:44120"/>
        <dbReference type="ChEBI" id="CHEBI:50058"/>
        <dbReference type="EC" id="1.8.4.11"/>
    </reaction>
</comment>
<feature type="domain" description="Peptide methionine sulphoxide reductase MsrA" evidence="6">
    <location>
        <begin position="53"/>
        <end position="205"/>
    </location>
</feature>
<keyword evidence="1 4" id="KW-0560">Oxidoreductase</keyword>
<keyword evidence="8" id="KW-1185">Reference proteome</keyword>
<organism evidence="7 8">
    <name type="scientific">Rhizosaccharibacter radicis</name>
    <dbReference type="NCBI Taxonomy" id="2782605"/>
    <lineage>
        <taxon>Bacteria</taxon>
        <taxon>Pseudomonadati</taxon>
        <taxon>Pseudomonadota</taxon>
        <taxon>Alphaproteobacteria</taxon>
        <taxon>Acetobacterales</taxon>
        <taxon>Acetobacteraceae</taxon>
        <taxon>Rhizosaccharibacter</taxon>
    </lineage>
</organism>
<dbReference type="GO" id="GO:0008113">
    <property type="term" value="F:peptide-methionine (S)-S-oxide reductase activity"/>
    <property type="evidence" value="ECO:0007669"/>
    <property type="project" value="UniProtKB-EC"/>
</dbReference>
<feature type="active site" evidence="4">
    <location>
        <position position="60"/>
    </location>
</feature>
<dbReference type="NCBIfam" id="TIGR00401">
    <property type="entry name" value="msrA"/>
    <property type="match status" value="1"/>
</dbReference>
<name>A0ABT1VTT7_9PROT</name>
<dbReference type="PANTHER" id="PTHR43774">
    <property type="entry name" value="PEPTIDE METHIONINE SULFOXIDE REDUCTASE"/>
    <property type="match status" value="1"/>
</dbReference>
<dbReference type="PANTHER" id="PTHR43774:SF1">
    <property type="entry name" value="PEPTIDE METHIONINE SULFOXIDE REDUCTASE MSRA 2"/>
    <property type="match status" value="1"/>
</dbReference>
<dbReference type="Proteomes" id="UP001524547">
    <property type="component" value="Unassembled WGS sequence"/>
</dbReference>
<evidence type="ECO:0000256" key="5">
    <source>
        <dbReference type="SAM" id="SignalP"/>
    </source>
</evidence>
<dbReference type="EC" id="1.8.4.11" evidence="4"/>
<accession>A0ABT1VTT7</accession>
<evidence type="ECO:0000256" key="2">
    <source>
        <dbReference type="ARBA" id="ARBA00047806"/>
    </source>
</evidence>
<evidence type="ECO:0000313" key="8">
    <source>
        <dbReference type="Proteomes" id="UP001524547"/>
    </source>
</evidence>